<evidence type="ECO:0000256" key="1">
    <source>
        <dbReference type="ARBA" id="ARBA00022741"/>
    </source>
</evidence>
<dbReference type="OrthoDB" id="1191041at2759"/>
<feature type="region of interest" description="Disordered" evidence="6">
    <location>
        <begin position="520"/>
        <end position="561"/>
    </location>
</feature>
<dbReference type="EMBL" id="JAHDYR010000012">
    <property type="protein sequence ID" value="KAG9395058.1"/>
    <property type="molecule type" value="Genomic_DNA"/>
</dbReference>
<keyword evidence="2 5" id="KW-0378">Hydrolase</keyword>
<comment type="similarity">
    <text evidence="5">Belongs to the DEAD box helicase family.</text>
</comment>
<dbReference type="InterPro" id="IPR001650">
    <property type="entry name" value="Helicase_C-like"/>
</dbReference>
<dbReference type="Pfam" id="PF00271">
    <property type="entry name" value="Helicase_C"/>
    <property type="match status" value="1"/>
</dbReference>
<sequence>MDVERQISPASGHNWATPTSHAFFVGYDSPDSSNENLNGERMASQSSWDDLAIGSSLVEAVKDIAGDDSKPYDLQKRAIEAILAQKNVCIKAPTGQGKTLAFALPMMRICLDKLEGGGRFTGLLLVPSTELCGQTQRVITSLIKHTGRSDISVNILTAKPVKRKTATTPSFHVCTPQTLHANLEAVPALDMLVIDEAEAILTGGADGEQLQANVEALMARGTPQWVVASATLSEDVSRVMESMTATIDGEGPEYTTVETAVAAGEFRHTLIRATHSDQRLSKMLALVGFFMVARNKLSSTIIFTRSVDTAYAIHMVLSDHSAAKTVVLNPAFPLESKRSIVAAFDAGRKNVLIAVDDDAHPDADESSVARGIDFQGAATVVHFDEATTPEQYTHRSGRAGRAGEEGQSITLSPTPAAELGARLGVALTEHKLDAAAMEAFKYRVNDSMRRATPAIIREIQAAEMRQEMVNNERLRDFFQANPQDRAALNHANVAVGPSRKHKAGAIPDYLSGDVKAMQRSTHGLQIRGMRTKRQQEKVTKRRRAERKAEKKKSFATKGKKR</sequence>
<organism evidence="9 10">
    <name type="scientific">Carpediemonas membranifera</name>
    <dbReference type="NCBI Taxonomy" id="201153"/>
    <lineage>
        <taxon>Eukaryota</taxon>
        <taxon>Metamonada</taxon>
        <taxon>Carpediemonas-like organisms</taxon>
        <taxon>Carpediemonas</taxon>
    </lineage>
</organism>
<comment type="catalytic activity">
    <reaction evidence="5">
        <text>ATP + H2O = ADP + phosphate + H(+)</text>
        <dbReference type="Rhea" id="RHEA:13065"/>
        <dbReference type="ChEBI" id="CHEBI:15377"/>
        <dbReference type="ChEBI" id="CHEBI:15378"/>
        <dbReference type="ChEBI" id="CHEBI:30616"/>
        <dbReference type="ChEBI" id="CHEBI:43474"/>
        <dbReference type="ChEBI" id="CHEBI:456216"/>
        <dbReference type="EC" id="3.6.4.13"/>
    </reaction>
</comment>
<feature type="domain" description="Helicase ATP-binding" evidence="7">
    <location>
        <begin position="79"/>
        <end position="250"/>
    </location>
</feature>
<comment type="domain">
    <text evidence="5">The Q motif is unique to and characteristic of the DEAD box family of RNA helicases and controls ATP binding and hydrolysis.</text>
</comment>
<dbReference type="InterPro" id="IPR014001">
    <property type="entry name" value="Helicase_ATP-bd"/>
</dbReference>
<dbReference type="PROSITE" id="PS51192">
    <property type="entry name" value="HELICASE_ATP_BIND_1"/>
    <property type="match status" value="1"/>
</dbReference>
<keyword evidence="1 5" id="KW-0547">Nucleotide-binding</keyword>
<name>A0A8J6B3P8_9EUKA</name>
<dbReference type="GO" id="GO:0003723">
    <property type="term" value="F:RNA binding"/>
    <property type="evidence" value="ECO:0007669"/>
    <property type="project" value="UniProtKB-UniRule"/>
</dbReference>
<dbReference type="InterPro" id="IPR011545">
    <property type="entry name" value="DEAD/DEAH_box_helicase_dom"/>
</dbReference>
<proteinExistence type="inferred from homology"/>
<dbReference type="Gene3D" id="3.40.50.300">
    <property type="entry name" value="P-loop containing nucleotide triphosphate hydrolases"/>
    <property type="match status" value="2"/>
</dbReference>
<dbReference type="Pfam" id="PF00270">
    <property type="entry name" value="DEAD"/>
    <property type="match status" value="1"/>
</dbReference>
<keyword evidence="5 9" id="KW-0347">Helicase</keyword>
<dbReference type="GO" id="GO:0003724">
    <property type="term" value="F:RNA helicase activity"/>
    <property type="evidence" value="ECO:0007669"/>
    <property type="project" value="UniProtKB-EC"/>
</dbReference>
<evidence type="ECO:0000313" key="10">
    <source>
        <dbReference type="Proteomes" id="UP000717585"/>
    </source>
</evidence>
<evidence type="ECO:0000256" key="2">
    <source>
        <dbReference type="ARBA" id="ARBA00022801"/>
    </source>
</evidence>
<dbReference type="SMART" id="SM00487">
    <property type="entry name" value="DEXDc"/>
    <property type="match status" value="1"/>
</dbReference>
<gene>
    <name evidence="9" type="ORF">J8273_0272</name>
</gene>
<feature type="region of interest" description="Disordered" evidence="6">
    <location>
        <begin position="389"/>
        <end position="411"/>
    </location>
</feature>
<dbReference type="GO" id="GO:0005524">
    <property type="term" value="F:ATP binding"/>
    <property type="evidence" value="ECO:0007669"/>
    <property type="project" value="UniProtKB-UniRule"/>
</dbReference>
<evidence type="ECO:0000256" key="3">
    <source>
        <dbReference type="ARBA" id="ARBA00022840"/>
    </source>
</evidence>
<comment type="function">
    <text evidence="5">RNA helicase.</text>
</comment>
<dbReference type="AlphaFoldDB" id="A0A8J6B3P8"/>
<protein>
    <recommendedName>
        <fullName evidence="5">ATP-dependent RNA helicase</fullName>
        <ecNumber evidence="5">3.6.4.13</ecNumber>
    </recommendedName>
</protein>
<keyword evidence="3 5" id="KW-0067">ATP-binding</keyword>
<dbReference type="GO" id="GO:0016787">
    <property type="term" value="F:hydrolase activity"/>
    <property type="evidence" value="ECO:0007669"/>
    <property type="project" value="UniProtKB-KW"/>
</dbReference>
<dbReference type="EC" id="3.6.4.13" evidence="5"/>
<keyword evidence="10" id="KW-1185">Reference proteome</keyword>
<evidence type="ECO:0000256" key="6">
    <source>
        <dbReference type="SAM" id="MobiDB-lite"/>
    </source>
</evidence>
<dbReference type="PANTHER" id="PTHR24031">
    <property type="entry name" value="RNA HELICASE"/>
    <property type="match status" value="1"/>
</dbReference>
<dbReference type="SUPFAM" id="SSF52540">
    <property type="entry name" value="P-loop containing nucleoside triphosphate hydrolases"/>
    <property type="match status" value="1"/>
</dbReference>
<evidence type="ECO:0000256" key="4">
    <source>
        <dbReference type="ARBA" id="ARBA00022884"/>
    </source>
</evidence>
<dbReference type="PROSITE" id="PS51194">
    <property type="entry name" value="HELICASE_CTER"/>
    <property type="match status" value="1"/>
</dbReference>
<evidence type="ECO:0000313" key="9">
    <source>
        <dbReference type="EMBL" id="KAG9395058.1"/>
    </source>
</evidence>
<evidence type="ECO:0000259" key="7">
    <source>
        <dbReference type="PROSITE" id="PS51192"/>
    </source>
</evidence>
<evidence type="ECO:0000259" key="8">
    <source>
        <dbReference type="PROSITE" id="PS51194"/>
    </source>
</evidence>
<evidence type="ECO:0000256" key="5">
    <source>
        <dbReference type="RuleBase" id="RU365068"/>
    </source>
</evidence>
<reference evidence="9" key="1">
    <citation type="submission" date="2021-05" db="EMBL/GenBank/DDBJ databases">
        <title>A free-living protist that lacks canonical eukaryotic 1 DNA replication and segregation systems.</title>
        <authorList>
            <person name="Salas-Leiva D.E."/>
            <person name="Tromer E.C."/>
            <person name="Curtis B.A."/>
            <person name="Jerlstrom-Hultqvist J."/>
            <person name="Kolisko M."/>
            <person name="Yi Z."/>
            <person name="Salas-Leiva J.S."/>
            <person name="Gallot-Lavallee L."/>
            <person name="Kops G.J.P.L."/>
            <person name="Archibald J.M."/>
            <person name="Simpson A.G.B."/>
            <person name="Roger A.J."/>
        </authorList>
    </citation>
    <scope>NUCLEOTIDE SEQUENCE</scope>
    <source>
        <strain evidence="9">BICM</strain>
    </source>
</reference>
<dbReference type="SMART" id="SM00490">
    <property type="entry name" value="HELICc"/>
    <property type="match status" value="1"/>
</dbReference>
<feature type="domain" description="Helicase C-terminal" evidence="8">
    <location>
        <begin position="285"/>
        <end position="448"/>
    </location>
</feature>
<dbReference type="InterPro" id="IPR027417">
    <property type="entry name" value="P-loop_NTPase"/>
</dbReference>
<dbReference type="Proteomes" id="UP000717585">
    <property type="component" value="Unassembled WGS sequence"/>
</dbReference>
<keyword evidence="4 5" id="KW-0694">RNA-binding</keyword>
<comment type="caution">
    <text evidence="9">The sequence shown here is derived from an EMBL/GenBank/DDBJ whole genome shotgun (WGS) entry which is preliminary data.</text>
</comment>
<accession>A0A8J6B3P8</accession>